<proteinExistence type="predicted"/>
<organism evidence="1">
    <name type="scientific">viral metagenome</name>
    <dbReference type="NCBI Taxonomy" id="1070528"/>
    <lineage>
        <taxon>unclassified sequences</taxon>
        <taxon>metagenomes</taxon>
        <taxon>organismal metagenomes</taxon>
    </lineage>
</organism>
<reference evidence="1" key="1">
    <citation type="journal article" date="2020" name="Nature">
        <title>Giant virus diversity and host interactions through global metagenomics.</title>
        <authorList>
            <person name="Schulz F."/>
            <person name="Roux S."/>
            <person name="Paez-Espino D."/>
            <person name="Jungbluth S."/>
            <person name="Walsh D.A."/>
            <person name="Denef V.J."/>
            <person name="McMahon K.D."/>
            <person name="Konstantinidis K.T."/>
            <person name="Eloe-Fadrosh E.A."/>
            <person name="Kyrpides N.C."/>
            <person name="Woyke T."/>
        </authorList>
    </citation>
    <scope>NUCLEOTIDE SEQUENCE</scope>
    <source>
        <strain evidence="1">GVMAG-M-3300023174-75</strain>
    </source>
</reference>
<dbReference type="CDD" id="cd23767">
    <property type="entry name" value="IQCD"/>
    <property type="match status" value="1"/>
</dbReference>
<dbReference type="AlphaFoldDB" id="A0A6C0DXP3"/>
<sequence length="177" mass="21095">MELCECSNSLNQTLKYVLIIQKVYRGHKQRKLVKNIYSKLPCVIQEKILDYVRQDFYYTKYVNTLGSIVEKKLFTVKALIESNLHSINTCNAVVMNSIYTNLHTNSSIINDTIKLYIKYYELLKNNYKFDITIMRHLFYSLSVALIKLHYSNYQEHYKLIYISYNIIRENNSNNTFI</sequence>
<evidence type="ECO:0000313" key="1">
    <source>
        <dbReference type="EMBL" id="QHT21093.1"/>
    </source>
</evidence>
<protein>
    <submittedName>
        <fullName evidence="1">Uncharacterized protein</fullName>
    </submittedName>
</protein>
<accession>A0A6C0DXP3</accession>
<dbReference type="EMBL" id="MN739685">
    <property type="protein sequence ID" value="QHT21093.1"/>
    <property type="molecule type" value="Genomic_DNA"/>
</dbReference>
<dbReference type="PROSITE" id="PS50096">
    <property type="entry name" value="IQ"/>
    <property type="match status" value="1"/>
</dbReference>
<name>A0A6C0DXP3_9ZZZZ</name>